<reference evidence="1 2" key="1">
    <citation type="submission" date="2020-11" db="EMBL/GenBank/DDBJ databases">
        <title>Sequencing the genomes of 1000 actinobacteria strains.</title>
        <authorList>
            <person name="Klenk H.-P."/>
        </authorList>
    </citation>
    <scope>NUCLEOTIDE SEQUENCE [LARGE SCALE GENOMIC DNA]</scope>
    <source>
        <strain evidence="1 2">DSM 101692</strain>
    </source>
</reference>
<gene>
    <name evidence="1" type="ORF">IW248_000899</name>
</gene>
<dbReference type="InterPro" id="IPR011990">
    <property type="entry name" value="TPR-like_helical_dom_sf"/>
</dbReference>
<protein>
    <recommendedName>
        <fullName evidence="3">Transcriptional regulator</fullName>
    </recommendedName>
</protein>
<accession>A0ABS0JD43</accession>
<evidence type="ECO:0000313" key="1">
    <source>
        <dbReference type="EMBL" id="MBG6064612.1"/>
    </source>
</evidence>
<organism evidence="1 2">
    <name type="scientific">Micromonospora ureilytica</name>
    <dbReference type="NCBI Taxonomy" id="709868"/>
    <lineage>
        <taxon>Bacteria</taxon>
        <taxon>Bacillati</taxon>
        <taxon>Actinomycetota</taxon>
        <taxon>Actinomycetes</taxon>
        <taxon>Micromonosporales</taxon>
        <taxon>Micromonosporaceae</taxon>
        <taxon>Micromonospora</taxon>
    </lineage>
</organism>
<dbReference type="RefSeq" id="WP_196925782.1">
    <property type="nucleotide sequence ID" value="NZ_JADOTX010000001.1"/>
</dbReference>
<sequence>MLYRINSICAVDLYEQLGDVEGRAAASGYLAVVRLFQGDATVARQIAVSGLRALRLSLAATSAQPYAEALVGLAHGHLRRCELDLAGARATQALELAREAGYRGFEGMALGVLAAIAARADDRAGAARLALESADILRERGFNLALAHSLIVHCEATGGASNGAEVETLLAEAADSFRSSAAW</sequence>
<evidence type="ECO:0008006" key="3">
    <source>
        <dbReference type="Google" id="ProtNLM"/>
    </source>
</evidence>
<name>A0ABS0JD43_9ACTN</name>
<dbReference type="Proteomes" id="UP000614915">
    <property type="component" value="Unassembled WGS sequence"/>
</dbReference>
<evidence type="ECO:0000313" key="2">
    <source>
        <dbReference type="Proteomes" id="UP000614915"/>
    </source>
</evidence>
<dbReference type="EMBL" id="JADOTX010000001">
    <property type="protein sequence ID" value="MBG6064612.1"/>
    <property type="molecule type" value="Genomic_DNA"/>
</dbReference>
<comment type="caution">
    <text evidence="1">The sequence shown here is derived from an EMBL/GenBank/DDBJ whole genome shotgun (WGS) entry which is preliminary data.</text>
</comment>
<dbReference type="Gene3D" id="1.25.40.10">
    <property type="entry name" value="Tetratricopeptide repeat domain"/>
    <property type="match status" value="1"/>
</dbReference>
<proteinExistence type="predicted"/>
<keyword evidence="2" id="KW-1185">Reference proteome</keyword>